<dbReference type="SUPFAM" id="SSF53850">
    <property type="entry name" value="Periplasmic binding protein-like II"/>
    <property type="match status" value="1"/>
</dbReference>
<comment type="caution">
    <text evidence="3">The sequence shown here is derived from an EMBL/GenBank/DDBJ whole genome shotgun (WGS) entry which is preliminary data.</text>
</comment>
<organism evidence="3 4">
    <name type="scientific">Microvirga vignae</name>
    <dbReference type="NCBI Taxonomy" id="1225564"/>
    <lineage>
        <taxon>Bacteria</taxon>
        <taxon>Pseudomonadati</taxon>
        <taxon>Pseudomonadota</taxon>
        <taxon>Alphaproteobacteria</taxon>
        <taxon>Hyphomicrobiales</taxon>
        <taxon>Methylobacteriaceae</taxon>
        <taxon>Microvirga</taxon>
    </lineage>
</organism>
<dbReference type="AlphaFoldDB" id="A0A0H1R5V3"/>
<protein>
    <recommendedName>
        <fullName evidence="5">C4-dicarboxylate ABC transporter substrate-binding protein</fullName>
    </recommendedName>
</protein>
<sequence length="346" mass="38544">MKLSNLVSGAFALTMTAIAFSGAASAQDDIKRMNLRWAHFAPPTWGSAQAEQLFAKEIEKRTNGKVKIQFFWSGALGGPSELMDLVASGAVDFASFPPTYYPAQWPMMGLINSLPMTWQDPKLAMDIQEYQIANNKAIQDELAKNKLKVVLIHGLPPYRLQCTTPVKTMEDLKGKRIRTFGDWPPYVMQKIGAVPVNVPLGEIYEGLQRGSLDCGYNPNENSGFLKLYEVAKNWSDINFGAIAAYSSFANAEKFAAYPESLKKIFKDAYDVAVAWEKENFDVAEKKHLADAEKAGAKVVHFEEQDKLNATFPDMLKTWEETMCSKNLCEQAKSVVADTRKVMEAAK</sequence>
<dbReference type="PANTHER" id="PTHR33376">
    <property type="match status" value="1"/>
</dbReference>
<dbReference type="OrthoDB" id="9799287at2"/>
<feature type="signal peptide" evidence="2">
    <location>
        <begin position="1"/>
        <end position="26"/>
    </location>
</feature>
<evidence type="ECO:0000256" key="1">
    <source>
        <dbReference type="ARBA" id="ARBA00022729"/>
    </source>
</evidence>
<dbReference type="InterPro" id="IPR018389">
    <property type="entry name" value="DctP_fam"/>
</dbReference>
<feature type="chain" id="PRO_5002592929" description="C4-dicarboxylate ABC transporter substrate-binding protein" evidence="2">
    <location>
        <begin position="27"/>
        <end position="346"/>
    </location>
</feature>
<dbReference type="RefSeq" id="WP_047191794.1">
    <property type="nucleotide sequence ID" value="NZ_LCYG01000081.1"/>
</dbReference>
<reference evidence="3 4" key="1">
    <citation type="submission" date="2015-05" db="EMBL/GenBank/DDBJ databases">
        <title>Draft genome sequence of Microvirga vignae strain BR3299, a novel nitrogen fixing bacteria isolated from Brazil semi-aired region.</title>
        <authorList>
            <person name="Zilli J.E."/>
            <person name="Passos S.R."/>
            <person name="Leite J."/>
            <person name="Baldani J.I."/>
            <person name="Xavier G.R."/>
            <person name="Rumjaneck N.G."/>
            <person name="Simoes-Araujo J.L."/>
        </authorList>
    </citation>
    <scope>NUCLEOTIDE SEQUENCE [LARGE SCALE GENOMIC DNA]</scope>
    <source>
        <strain evidence="3 4">BR3299</strain>
    </source>
</reference>
<keyword evidence="1 2" id="KW-0732">Signal</keyword>
<dbReference type="PATRIC" id="fig|1225564.3.peg.6610"/>
<accession>A0A0H1R5V3</accession>
<dbReference type="CDD" id="cd13666">
    <property type="entry name" value="PBP2_TRAP_DctP_like_1"/>
    <property type="match status" value="1"/>
</dbReference>
<dbReference type="STRING" id="1225564.AA309_25275"/>
<proteinExistence type="predicted"/>
<dbReference type="GO" id="GO:0055085">
    <property type="term" value="P:transmembrane transport"/>
    <property type="evidence" value="ECO:0007669"/>
    <property type="project" value="InterPro"/>
</dbReference>
<evidence type="ECO:0000256" key="2">
    <source>
        <dbReference type="SAM" id="SignalP"/>
    </source>
</evidence>
<evidence type="ECO:0008006" key="5">
    <source>
        <dbReference type="Google" id="ProtNLM"/>
    </source>
</evidence>
<dbReference type="InterPro" id="IPR038404">
    <property type="entry name" value="TRAP_DctP_sf"/>
</dbReference>
<dbReference type="Gene3D" id="3.40.190.170">
    <property type="entry name" value="Bacterial extracellular solute-binding protein, family 7"/>
    <property type="match status" value="1"/>
</dbReference>
<dbReference type="EMBL" id="LCYG01000081">
    <property type="protein sequence ID" value="KLK90523.1"/>
    <property type="molecule type" value="Genomic_DNA"/>
</dbReference>
<dbReference type="Pfam" id="PF03480">
    <property type="entry name" value="DctP"/>
    <property type="match status" value="1"/>
</dbReference>
<gene>
    <name evidence="3" type="ORF">AA309_25275</name>
</gene>
<dbReference type="Proteomes" id="UP000035489">
    <property type="component" value="Unassembled WGS sequence"/>
</dbReference>
<dbReference type="NCBIfam" id="NF037995">
    <property type="entry name" value="TRAP_S1"/>
    <property type="match status" value="1"/>
</dbReference>
<dbReference type="PANTHER" id="PTHR33376:SF15">
    <property type="entry name" value="BLL6794 PROTEIN"/>
    <property type="match status" value="1"/>
</dbReference>
<keyword evidence="4" id="KW-1185">Reference proteome</keyword>
<evidence type="ECO:0000313" key="3">
    <source>
        <dbReference type="EMBL" id="KLK90523.1"/>
    </source>
</evidence>
<name>A0A0H1R5V3_9HYPH</name>
<evidence type="ECO:0000313" key="4">
    <source>
        <dbReference type="Proteomes" id="UP000035489"/>
    </source>
</evidence>